<evidence type="ECO:0000313" key="2">
    <source>
        <dbReference type="Proteomes" id="UP001064048"/>
    </source>
</evidence>
<dbReference type="EMBL" id="CM046105">
    <property type="protein sequence ID" value="KAI8434661.1"/>
    <property type="molecule type" value="Genomic_DNA"/>
</dbReference>
<accession>A0ACC0KEM5</accession>
<keyword evidence="2" id="KW-1185">Reference proteome</keyword>
<protein>
    <submittedName>
        <fullName evidence="1">Uncharacterized protein</fullName>
    </submittedName>
</protein>
<sequence length="132" mass="14287">MKSCQLKFVCILACSPLAAAGRRGRRHTNFNSRLASSRLAGGKSPLLYSIQLAFHTVPVLVIMTGFKILHLFVALGFISQVPKRHDRCIKTSPISAGIASRSSSNKRISARAALGTDGRTDVPPPKGGYLYY</sequence>
<proteinExistence type="predicted"/>
<name>A0ACC0KEM5_CHOFU</name>
<gene>
    <name evidence="1" type="ORF">MSG28_003194</name>
</gene>
<organism evidence="1 2">
    <name type="scientific">Choristoneura fumiferana</name>
    <name type="common">Spruce budworm moth</name>
    <name type="synonym">Archips fumiferana</name>
    <dbReference type="NCBI Taxonomy" id="7141"/>
    <lineage>
        <taxon>Eukaryota</taxon>
        <taxon>Metazoa</taxon>
        <taxon>Ecdysozoa</taxon>
        <taxon>Arthropoda</taxon>
        <taxon>Hexapoda</taxon>
        <taxon>Insecta</taxon>
        <taxon>Pterygota</taxon>
        <taxon>Neoptera</taxon>
        <taxon>Endopterygota</taxon>
        <taxon>Lepidoptera</taxon>
        <taxon>Glossata</taxon>
        <taxon>Ditrysia</taxon>
        <taxon>Tortricoidea</taxon>
        <taxon>Tortricidae</taxon>
        <taxon>Tortricinae</taxon>
        <taxon>Choristoneura</taxon>
    </lineage>
</organism>
<reference evidence="1 2" key="1">
    <citation type="journal article" date="2022" name="Genome Biol. Evol.">
        <title>The Spruce Budworm Genome: Reconstructing the Evolutionary History of Antifreeze Proteins.</title>
        <authorList>
            <person name="Beliveau C."/>
            <person name="Gagne P."/>
            <person name="Picq S."/>
            <person name="Vernygora O."/>
            <person name="Keeling C.I."/>
            <person name="Pinkney K."/>
            <person name="Doucet D."/>
            <person name="Wen F."/>
            <person name="Johnston J.S."/>
            <person name="Maaroufi H."/>
            <person name="Boyle B."/>
            <person name="Laroche J."/>
            <person name="Dewar K."/>
            <person name="Juretic N."/>
            <person name="Blackburn G."/>
            <person name="Nisole A."/>
            <person name="Brunet B."/>
            <person name="Brandao M."/>
            <person name="Lumley L."/>
            <person name="Duan J."/>
            <person name="Quan G."/>
            <person name="Lucarotti C.J."/>
            <person name="Roe A.D."/>
            <person name="Sperling F.A.H."/>
            <person name="Levesque R.C."/>
            <person name="Cusson M."/>
        </authorList>
    </citation>
    <scope>NUCLEOTIDE SEQUENCE [LARGE SCALE GENOMIC DNA]</scope>
    <source>
        <strain evidence="1">Glfc:IPQL:Cfum</strain>
    </source>
</reference>
<evidence type="ECO:0000313" key="1">
    <source>
        <dbReference type="EMBL" id="KAI8434661.1"/>
    </source>
</evidence>
<comment type="caution">
    <text evidence="1">The sequence shown here is derived from an EMBL/GenBank/DDBJ whole genome shotgun (WGS) entry which is preliminary data.</text>
</comment>
<dbReference type="Proteomes" id="UP001064048">
    <property type="component" value="Chromosome 5"/>
</dbReference>